<keyword evidence="1" id="KW-1133">Transmembrane helix</keyword>
<evidence type="ECO:0000313" key="2">
    <source>
        <dbReference type="EMBL" id="WGH75487.1"/>
    </source>
</evidence>
<keyword evidence="1" id="KW-0812">Transmembrane</keyword>
<reference evidence="2 3" key="1">
    <citation type="submission" date="2023-04" db="EMBL/GenBank/DDBJ databases">
        <title>Tenacibaculum tangerinum sp. nov., isolated from sea tidal flat of South Korea.</title>
        <authorList>
            <person name="Lee S.H."/>
            <person name="Kim J.-J."/>
        </authorList>
    </citation>
    <scope>NUCLEOTIDE SEQUENCE [LARGE SCALE GENOMIC DNA]</scope>
    <source>
        <strain evidence="2 3">GRR-S3-23</strain>
    </source>
</reference>
<feature type="transmembrane region" description="Helical" evidence="1">
    <location>
        <begin position="12"/>
        <end position="33"/>
    </location>
</feature>
<keyword evidence="3" id="KW-1185">Reference proteome</keyword>
<dbReference type="Proteomes" id="UP001232001">
    <property type="component" value="Chromosome"/>
</dbReference>
<evidence type="ECO:0000256" key="1">
    <source>
        <dbReference type="SAM" id="Phobius"/>
    </source>
</evidence>
<sequence length="214" mass="23787">MAQNKGVSLSSVDMLACALGACIVLMLVFVVNVGNSSGNGTKSGEKFNGTSLSLFSHEISEGKMVFIRQVALTCQSIQDFKLFKKNMNVGVWNYDQDLKALQLVDEQVYFVPEEQMVVYSILSDAVISNQIKFTLNKQILRKNPTMATRSVRVKAKLIEGAAAQNSEKVFSGFYETLPNTYGTETGFKNLTVTFKKRALKNTVNIQKLIEINNY</sequence>
<dbReference type="RefSeq" id="WP_279651361.1">
    <property type="nucleotide sequence ID" value="NZ_CP122539.1"/>
</dbReference>
<gene>
    <name evidence="2" type="ORF">P8625_15690</name>
</gene>
<name>A0ABY8L217_9FLAO</name>
<evidence type="ECO:0000313" key="3">
    <source>
        <dbReference type="Proteomes" id="UP001232001"/>
    </source>
</evidence>
<organism evidence="2 3">
    <name type="scientific">Tenacibaculum tangerinum</name>
    <dbReference type="NCBI Taxonomy" id="3038772"/>
    <lineage>
        <taxon>Bacteria</taxon>
        <taxon>Pseudomonadati</taxon>
        <taxon>Bacteroidota</taxon>
        <taxon>Flavobacteriia</taxon>
        <taxon>Flavobacteriales</taxon>
        <taxon>Flavobacteriaceae</taxon>
        <taxon>Tenacibaculum</taxon>
    </lineage>
</organism>
<keyword evidence="1" id="KW-0472">Membrane</keyword>
<accession>A0ABY8L217</accession>
<dbReference type="EMBL" id="CP122539">
    <property type="protein sequence ID" value="WGH75487.1"/>
    <property type="molecule type" value="Genomic_DNA"/>
</dbReference>
<proteinExistence type="predicted"/>
<evidence type="ECO:0008006" key="4">
    <source>
        <dbReference type="Google" id="ProtNLM"/>
    </source>
</evidence>
<protein>
    <recommendedName>
        <fullName evidence="4">Gliding motility-associated protein GldM C-terminal domain-containing protein</fullName>
    </recommendedName>
</protein>